<protein>
    <submittedName>
        <fullName evidence="1">Uncharacterized protein</fullName>
    </submittedName>
</protein>
<reference evidence="1" key="1">
    <citation type="journal article" date="2021" name="Environ. Microbiol.">
        <title>Gene family expansions and transcriptome signatures uncover fungal adaptations to wood decay.</title>
        <authorList>
            <person name="Hage H."/>
            <person name="Miyauchi S."/>
            <person name="Viragh M."/>
            <person name="Drula E."/>
            <person name="Min B."/>
            <person name="Chaduli D."/>
            <person name="Navarro D."/>
            <person name="Favel A."/>
            <person name="Norest M."/>
            <person name="Lesage-Meessen L."/>
            <person name="Balint B."/>
            <person name="Merenyi Z."/>
            <person name="de Eugenio L."/>
            <person name="Morin E."/>
            <person name="Martinez A.T."/>
            <person name="Baldrian P."/>
            <person name="Stursova M."/>
            <person name="Martinez M.J."/>
            <person name="Novotny C."/>
            <person name="Magnuson J.K."/>
            <person name="Spatafora J.W."/>
            <person name="Maurice S."/>
            <person name="Pangilinan J."/>
            <person name="Andreopoulos W."/>
            <person name="LaButti K."/>
            <person name="Hundley H."/>
            <person name="Na H."/>
            <person name="Kuo A."/>
            <person name="Barry K."/>
            <person name="Lipzen A."/>
            <person name="Henrissat B."/>
            <person name="Riley R."/>
            <person name="Ahrendt S."/>
            <person name="Nagy L.G."/>
            <person name="Grigoriev I.V."/>
            <person name="Martin F."/>
            <person name="Rosso M.N."/>
        </authorList>
    </citation>
    <scope>NUCLEOTIDE SEQUENCE</scope>
    <source>
        <strain evidence="1">CBS 384.51</strain>
    </source>
</reference>
<comment type="caution">
    <text evidence="1">The sequence shown here is derived from an EMBL/GenBank/DDBJ whole genome shotgun (WGS) entry which is preliminary data.</text>
</comment>
<dbReference type="Proteomes" id="UP001055072">
    <property type="component" value="Unassembled WGS sequence"/>
</dbReference>
<evidence type="ECO:0000313" key="2">
    <source>
        <dbReference type="Proteomes" id="UP001055072"/>
    </source>
</evidence>
<keyword evidence="2" id="KW-1185">Reference proteome</keyword>
<organism evidence="1 2">
    <name type="scientific">Irpex rosettiformis</name>
    <dbReference type="NCBI Taxonomy" id="378272"/>
    <lineage>
        <taxon>Eukaryota</taxon>
        <taxon>Fungi</taxon>
        <taxon>Dikarya</taxon>
        <taxon>Basidiomycota</taxon>
        <taxon>Agaricomycotina</taxon>
        <taxon>Agaricomycetes</taxon>
        <taxon>Polyporales</taxon>
        <taxon>Irpicaceae</taxon>
        <taxon>Irpex</taxon>
    </lineage>
</organism>
<name>A0ACB8ULQ0_9APHY</name>
<proteinExistence type="predicted"/>
<gene>
    <name evidence="1" type="ORF">BDY19DRAFT_988855</name>
</gene>
<accession>A0ACB8ULQ0</accession>
<sequence>MPPKRKSDVLLEEVDAAKQNDVAEAEGRAEGVLSAKQPRIADSTDAPSASSSKVKKGKARSKDVDDANRPKCWKDVVLEGIDEDDLPIYDDCNDIRRKIRALLQEPDFKVTNWLREIGNINNNSYQRFMKASGPTGGAENGTYYAAYVYFEKKRIFEGKKKTAKRIRMENETPEGQPLRDARRTWVYVPR</sequence>
<dbReference type="EMBL" id="MU274900">
    <property type="protein sequence ID" value="KAI0095085.1"/>
    <property type="molecule type" value="Genomic_DNA"/>
</dbReference>
<evidence type="ECO:0000313" key="1">
    <source>
        <dbReference type="EMBL" id="KAI0095085.1"/>
    </source>
</evidence>